<protein>
    <submittedName>
        <fullName evidence="3">HYPOTHETICAL Ribosomal RNA small subunit methyltransferase D</fullName>
    </submittedName>
</protein>
<organism evidence="3 4">
    <name type="scientific">Mesomycoplasma conjunctivae (strain ATCC 25834 / NCTC 10147 / HRC/581)</name>
    <name type="common">Mycoplasma conjunctivae</name>
    <dbReference type="NCBI Taxonomy" id="572263"/>
    <lineage>
        <taxon>Bacteria</taxon>
        <taxon>Bacillati</taxon>
        <taxon>Mycoplasmatota</taxon>
        <taxon>Mycoplasmoidales</taxon>
        <taxon>Metamycoplasmataceae</taxon>
        <taxon>Mesomycoplasma</taxon>
    </lineage>
</organism>
<evidence type="ECO:0000313" key="4">
    <source>
        <dbReference type="Proteomes" id="UP000001491"/>
    </source>
</evidence>
<dbReference type="KEGG" id="mco:MCJ_006280"/>
<gene>
    <name evidence="3" type="ordered locus">MCJ_006280</name>
</gene>
<dbReference type="eggNOG" id="COG0742">
    <property type="taxonomic scope" value="Bacteria"/>
</dbReference>
<dbReference type="NCBIfam" id="TIGR00095">
    <property type="entry name" value="16S rRNA (guanine(966)-N(2))-methyltransferase RsmD"/>
    <property type="match status" value="1"/>
</dbReference>
<dbReference type="PANTHER" id="PTHR43542">
    <property type="entry name" value="METHYLTRANSFERASE"/>
    <property type="match status" value="1"/>
</dbReference>
<keyword evidence="2" id="KW-0808">Transferase</keyword>
<evidence type="ECO:0000256" key="1">
    <source>
        <dbReference type="ARBA" id="ARBA00022603"/>
    </source>
</evidence>
<accession>C5J760</accession>
<dbReference type="GO" id="GO:0031167">
    <property type="term" value="P:rRNA methylation"/>
    <property type="evidence" value="ECO:0007669"/>
    <property type="project" value="InterPro"/>
</dbReference>
<dbReference type="PIRSF" id="PIRSF004553">
    <property type="entry name" value="CHP00095"/>
    <property type="match status" value="1"/>
</dbReference>
<dbReference type="InterPro" id="IPR029063">
    <property type="entry name" value="SAM-dependent_MTases_sf"/>
</dbReference>
<keyword evidence="1 3" id="KW-0489">Methyltransferase</keyword>
<dbReference type="Gene3D" id="3.40.50.150">
    <property type="entry name" value="Vaccinia Virus protein VP39"/>
    <property type="match status" value="1"/>
</dbReference>
<proteinExistence type="predicted"/>
<dbReference type="AlphaFoldDB" id="C5J760"/>
<dbReference type="Pfam" id="PF03602">
    <property type="entry name" value="Cons_hypoth95"/>
    <property type="match status" value="1"/>
</dbReference>
<dbReference type="Proteomes" id="UP000001491">
    <property type="component" value="Chromosome"/>
</dbReference>
<evidence type="ECO:0000256" key="2">
    <source>
        <dbReference type="ARBA" id="ARBA00022679"/>
    </source>
</evidence>
<dbReference type="EMBL" id="FM864216">
    <property type="protein sequence ID" value="CAT05323.1"/>
    <property type="molecule type" value="Genomic_DNA"/>
</dbReference>
<sequence length="184" mass="21366">MIRIIAGKYRRALIKDPDFSITRPMSDRVRESIFSSLQFYIQNKSVLDLFAGSGAIGIEAVSRGAKFVLASELNKKIYHNILECVEKYRIVDYQVVNQNALNVLDKIKNQKFDLIFLDPPHKEEQVTIESFKKIFNYKILNKGGIIVYKTDLGNKLIPDNMYKIIKTKQYAKNTVFFLEYNEVE</sequence>
<dbReference type="CDD" id="cd02440">
    <property type="entry name" value="AdoMet_MTases"/>
    <property type="match status" value="1"/>
</dbReference>
<dbReference type="SUPFAM" id="SSF53335">
    <property type="entry name" value="S-adenosyl-L-methionine-dependent methyltransferases"/>
    <property type="match status" value="1"/>
</dbReference>
<dbReference type="GO" id="GO:0008168">
    <property type="term" value="F:methyltransferase activity"/>
    <property type="evidence" value="ECO:0007669"/>
    <property type="project" value="UniProtKB-KW"/>
</dbReference>
<dbReference type="HOGENOM" id="CLU_075826_0_2_14"/>
<dbReference type="PANTHER" id="PTHR43542:SF1">
    <property type="entry name" value="METHYLTRANSFERASE"/>
    <property type="match status" value="1"/>
</dbReference>
<name>C5J760_MESCH</name>
<reference evidence="4" key="1">
    <citation type="journal article" date="2009" name="BMC Bioinformatics">
        <title>The Mycoplasma conjunctivae genome sequencing, annotation and analysis.</title>
        <authorList>
            <person name="Calderon-Copete S.P."/>
            <person name="Wigger G."/>
            <person name="Wunderlin C."/>
            <person name="Schmidheini T."/>
            <person name="Frey J."/>
            <person name="Quail M.A."/>
            <person name="Falquet L."/>
        </authorList>
    </citation>
    <scope>NUCLEOTIDE SEQUENCE [LARGE SCALE GENOMIC DNA]</scope>
    <source>
        <strain evidence="4">ATCC 25834 / NCTC 10147 / HRC/581</strain>
    </source>
</reference>
<evidence type="ECO:0000313" key="3">
    <source>
        <dbReference type="EMBL" id="CAT05323.1"/>
    </source>
</evidence>
<keyword evidence="4" id="KW-1185">Reference proteome</keyword>
<dbReference type="InterPro" id="IPR004398">
    <property type="entry name" value="RNA_MeTrfase_RsmD"/>
</dbReference>